<dbReference type="Proteomes" id="UP000431401">
    <property type="component" value="Unassembled WGS sequence"/>
</dbReference>
<dbReference type="SUPFAM" id="SSF140459">
    <property type="entry name" value="PE/PPE dimer-like"/>
    <property type="match status" value="1"/>
</dbReference>
<dbReference type="InterPro" id="IPR038332">
    <property type="entry name" value="PPE_sf"/>
</dbReference>
<dbReference type="InterPro" id="IPR000030">
    <property type="entry name" value="PPE_dom"/>
</dbReference>
<organism evidence="4 5">
    <name type="scientific">Nocardia aurantia</name>
    <dbReference type="NCBI Taxonomy" id="2585199"/>
    <lineage>
        <taxon>Bacteria</taxon>
        <taxon>Bacillati</taxon>
        <taxon>Actinomycetota</taxon>
        <taxon>Actinomycetes</taxon>
        <taxon>Mycobacteriales</taxon>
        <taxon>Nocardiaceae</taxon>
        <taxon>Nocardia</taxon>
    </lineage>
</organism>
<keyword evidence="5" id="KW-1185">Reference proteome</keyword>
<comment type="caution">
    <text evidence="4">The sequence shown here is derived from an EMBL/GenBank/DDBJ whole genome shotgun (WGS) entry which is preliminary data.</text>
</comment>
<dbReference type="AlphaFoldDB" id="A0A7K0DMF3"/>
<feature type="region of interest" description="Disordered" evidence="2">
    <location>
        <begin position="338"/>
        <end position="393"/>
    </location>
</feature>
<dbReference type="RefSeq" id="WP_153341623.1">
    <property type="nucleotide sequence ID" value="NZ_WEGI01000005.1"/>
</dbReference>
<dbReference type="OrthoDB" id="4571617at2"/>
<accession>A0A7K0DMF3</accession>
<comment type="similarity">
    <text evidence="1">Belongs to the mycobacterial PPE family.</text>
</comment>
<evidence type="ECO:0000259" key="3">
    <source>
        <dbReference type="Pfam" id="PF00823"/>
    </source>
</evidence>
<dbReference type="EMBL" id="WEGI01000005">
    <property type="protein sequence ID" value="MQY26940.1"/>
    <property type="molecule type" value="Genomic_DNA"/>
</dbReference>
<name>A0A7K0DMF3_9NOCA</name>
<feature type="domain" description="PPE" evidence="3">
    <location>
        <begin position="10"/>
        <end position="168"/>
    </location>
</feature>
<evidence type="ECO:0000256" key="1">
    <source>
        <dbReference type="ARBA" id="ARBA00010652"/>
    </source>
</evidence>
<feature type="compositionally biased region" description="Basic and acidic residues" evidence="2">
    <location>
        <begin position="360"/>
        <end position="378"/>
    </location>
</feature>
<proteinExistence type="inferred from homology"/>
<evidence type="ECO:0000313" key="5">
    <source>
        <dbReference type="Proteomes" id="UP000431401"/>
    </source>
</evidence>
<protein>
    <recommendedName>
        <fullName evidence="3">PPE domain-containing protein</fullName>
    </recommendedName>
</protein>
<gene>
    <name evidence="4" type="ORF">NRB56_25190</name>
</gene>
<reference evidence="4 5" key="1">
    <citation type="submission" date="2019-10" db="EMBL/GenBank/DDBJ databases">
        <title>Nocardia macrotermitis sp. nov. and Nocardia aurantia sp. nov., isolated from the gut of fungus growing-termite Macrotermes natalensis.</title>
        <authorList>
            <person name="Benndorf R."/>
            <person name="Schwitalla J."/>
            <person name="Martin K."/>
            <person name="De Beer W."/>
            <person name="Kaster A.-K."/>
            <person name="Vollmers J."/>
            <person name="Poulsen M."/>
            <person name="Beemelmanns C."/>
        </authorList>
    </citation>
    <scope>NUCLEOTIDE SEQUENCE [LARGE SCALE GENOMIC DNA]</scope>
    <source>
        <strain evidence="4 5">RB56</strain>
    </source>
</reference>
<evidence type="ECO:0000256" key="2">
    <source>
        <dbReference type="SAM" id="MobiDB-lite"/>
    </source>
</evidence>
<dbReference type="Pfam" id="PF00823">
    <property type="entry name" value="PPE"/>
    <property type="match status" value="1"/>
</dbReference>
<dbReference type="Gene3D" id="1.20.1260.20">
    <property type="entry name" value="PPE superfamily"/>
    <property type="match status" value="1"/>
</dbReference>
<evidence type="ECO:0000313" key="4">
    <source>
        <dbReference type="EMBL" id="MQY26940.1"/>
    </source>
</evidence>
<sequence>MTAGITGVFWLPRLAEGNSAALESGTHAVPISAAASAWGTLTSAWVDATATVARVLAELGAGLEGVNGVAALSRLTGFIGWAEQQGALAAAMGVKAASNATAYTVASLAMPSLPEIAAADTARAVAHASGGDLDGSAELAEAAKAAIDLRAAMVMETYEAATTAIVTTPNQFPLPPSIANGAGSAVDGQNADEAFQDSVDPAQAAIAGAQAVLSDPGVAGALDQAAHVAGTVVTTGATAAGDVAGGVINAAAGGMPSSMLSPGSMPMMMGGLGNPAGAGQAAVTRTVSYGGSSVGLGNGGGSLRLPEGWGAGGVLGGGPAAATGTDITLDLDDSHAAGRGQVLGGNPLLGYQTQEDEDDSEHRGPDYLRGEHFADGRDLAPGVIGADPMPSGR</sequence>